<name>X1IX73_9ZZZZ</name>
<protein>
    <submittedName>
        <fullName evidence="2">Uncharacterized protein</fullName>
    </submittedName>
</protein>
<gene>
    <name evidence="2" type="ORF">S03H2_41933</name>
</gene>
<feature type="transmembrane region" description="Helical" evidence="1">
    <location>
        <begin position="16"/>
        <end position="36"/>
    </location>
</feature>
<accession>X1IX73</accession>
<keyword evidence="1" id="KW-0472">Membrane</keyword>
<keyword evidence="1" id="KW-1133">Transmembrane helix</keyword>
<dbReference type="AlphaFoldDB" id="X1IX73"/>
<proteinExistence type="predicted"/>
<sequence>MKIWKIEIDISRQSNFIVALLLIHFVFFGFICNIYLKDIGEEILFLYQILFNL</sequence>
<keyword evidence="1" id="KW-0812">Transmembrane</keyword>
<organism evidence="2">
    <name type="scientific">marine sediment metagenome</name>
    <dbReference type="NCBI Taxonomy" id="412755"/>
    <lineage>
        <taxon>unclassified sequences</taxon>
        <taxon>metagenomes</taxon>
        <taxon>ecological metagenomes</taxon>
    </lineage>
</organism>
<dbReference type="EMBL" id="BARU01026076">
    <property type="protein sequence ID" value="GAH73850.1"/>
    <property type="molecule type" value="Genomic_DNA"/>
</dbReference>
<evidence type="ECO:0000313" key="2">
    <source>
        <dbReference type="EMBL" id="GAH73850.1"/>
    </source>
</evidence>
<evidence type="ECO:0000256" key="1">
    <source>
        <dbReference type="SAM" id="Phobius"/>
    </source>
</evidence>
<reference evidence="2" key="1">
    <citation type="journal article" date="2014" name="Front. Microbiol.">
        <title>High frequency of phylogenetically diverse reductive dehalogenase-homologous genes in deep subseafloor sedimentary metagenomes.</title>
        <authorList>
            <person name="Kawai M."/>
            <person name="Futagami T."/>
            <person name="Toyoda A."/>
            <person name="Takaki Y."/>
            <person name="Nishi S."/>
            <person name="Hori S."/>
            <person name="Arai W."/>
            <person name="Tsubouchi T."/>
            <person name="Morono Y."/>
            <person name="Uchiyama I."/>
            <person name="Ito T."/>
            <person name="Fujiyama A."/>
            <person name="Inagaki F."/>
            <person name="Takami H."/>
        </authorList>
    </citation>
    <scope>NUCLEOTIDE SEQUENCE</scope>
    <source>
        <strain evidence="2">Expedition CK06-06</strain>
    </source>
</reference>
<feature type="non-terminal residue" evidence="2">
    <location>
        <position position="53"/>
    </location>
</feature>
<comment type="caution">
    <text evidence="2">The sequence shown here is derived from an EMBL/GenBank/DDBJ whole genome shotgun (WGS) entry which is preliminary data.</text>
</comment>